<dbReference type="InterPro" id="IPR025110">
    <property type="entry name" value="AMP-bd_C"/>
</dbReference>
<protein>
    <submittedName>
        <fullName evidence="3">AMP-binding protein</fullName>
    </submittedName>
</protein>
<evidence type="ECO:0000259" key="2">
    <source>
        <dbReference type="Pfam" id="PF13193"/>
    </source>
</evidence>
<feature type="domain" description="AMP-binding enzyme C-terminal" evidence="2">
    <location>
        <begin position="387"/>
        <end position="461"/>
    </location>
</feature>
<dbReference type="PROSITE" id="PS00455">
    <property type="entry name" value="AMP_BINDING"/>
    <property type="match status" value="1"/>
</dbReference>
<dbReference type="Pfam" id="PF00501">
    <property type="entry name" value="AMP-binding"/>
    <property type="match status" value="1"/>
</dbReference>
<dbReference type="Gene3D" id="3.30.300.30">
    <property type="match status" value="1"/>
</dbReference>
<keyword evidence="4" id="KW-1185">Reference proteome</keyword>
<organism evidence="3 4">
    <name type="scientific">Dactylosporangium roseum</name>
    <dbReference type="NCBI Taxonomy" id="47989"/>
    <lineage>
        <taxon>Bacteria</taxon>
        <taxon>Bacillati</taxon>
        <taxon>Actinomycetota</taxon>
        <taxon>Actinomycetes</taxon>
        <taxon>Micromonosporales</taxon>
        <taxon>Micromonosporaceae</taxon>
        <taxon>Dactylosporangium</taxon>
    </lineage>
</organism>
<reference evidence="3" key="1">
    <citation type="submission" date="2021-04" db="EMBL/GenBank/DDBJ databases">
        <title>Biosynthetic gene clusters of Dactylosporangioum roseum.</title>
        <authorList>
            <person name="Hartkoorn R.C."/>
            <person name="Beaudoing E."/>
            <person name="Hot D."/>
            <person name="Moureu S."/>
        </authorList>
    </citation>
    <scope>NUCLEOTIDE SEQUENCE</scope>
    <source>
        <strain evidence="3">NRRL B-16295</strain>
    </source>
</reference>
<evidence type="ECO:0000313" key="4">
    <source>
        <dbReference type="Proteomes" id="UP001058271"/>
    </source>
</evidence>
<dbReference type="EMBL" id="CP073721">
    <property type="protein sequence ID" value="UWZ39287.1"/>
    <property type="molecule type" value="Genomic_DNA"/>
</dbReference>
<evidence type="ECO:0000313" key="3">
    <source>
        <dbReference type="EMBL" id="UWZ39287.1"/>
    </source>
</evidence>
<dbReference type="InterPro" id="IPR000873">
    <property type="entry name" value="AMP-dep_synth/lig_dom"/>
</dbReference>
<dbReference type="PANTHER" id="PTHR45527:SF1">
    <property type="entry name" value="FATTY ACID SYNTHASE"/>
    <property type="match status" value="1"/>
</dbReference>
<sequence>MTMPLLHDLVRAQAARAPHAIAVHHGESAMDYGTLDELARRYAAALAAAGVGPGDRVLLWDEKSAHLIGLMQAALRIGAIYVPVSPANPAQRVARIADSCRPRLIVRGSSGRAPGVTLDELLALAPREAPAWESDPDDPAYVLYTSGTSGEPKGVCVSHRNALAFVAWAVAATGLRSDDRLSNHAPLNFDLSVFDLYGAFAVGASVDLVPSDLSYSPEGLVEFLRDRGITCWYSVPSALQLMTRQGGLLDGPPPPRLRLCVFAGESFPLGEVLRLRRSWPLVRMFNWYGPTETNVCTSYEVTEADLDRTRPLPIGTACSGDTILLDETGEILVDGPTVMLGYWGRPRHRGPYRTGDLGRYDDLGHLEYHGRCDTMVKLRGHRIEPGEVEAVLLTHPGVADAVVVVAGSGLTARLHAFVVPGPGEPPTFLAMKRHCAEHLPTYMSIDRLTLVDELPRTPNGKTDRRAVLAAAGG</sequence>
<dbReference type="InterPro" id="IPR045851">
    <property type="entry name" value="AMP-bd_C_sf"/>
</dbReference>
<dbReference type="Pfam" id="PF13193">
    <property type="entry name" value="AMP-binding_C"/>
    <property type="match status" value="1"/>
</dbReference>
<accession>A0ABY5ZBQ0</accession>
<name>A0ABY5ZBQ0_9ACTN</name>
<proteinExistence type="predicted"/>
<dbReference type="SUPFAM" id="SSF56801">
    <property type="entry name" value="Acetyl-CoA synthetase-like"/>
    <property type="match status" value="1"/>
</dbReference>
<dbReference type="InterPro" id="IPR020845">
    <property type="entry name" value="AMP-binding_CS"/>
</dbReference>
<gene>
    <name evidence="3" type="ORF">Drose_14235</name>
</gene>
<dbReference type="InterPro" id="IPR042099">
    <property type="entry name" value="ANL_N_sf"/>
</dbReference>
<feature type="domain" description="AMP-dependent synthetase/ligase" evidence="1">
    <location>
        <begin position="11"/>
        <end position="343"/>
    </location>
</feature>
<dbReference type="Gene3D" id="3.40.50.12780">
    <property type="entry name" value="N-terminal domain of ligase-like"/>
    <property type="match status" value="1"/>
</dbReference>
<evidence type="ECO:0000259" key="1">
    <source>
        <dbReference type="Pfam" id="PF00501"/>
    </source>
</evidence>
<dbReference type="PANTHER" id="PTHR45527">
    <property type="entry name" value="NONRIBOSOMAL PEPTIDE SYNTHETASE"/>
    <property type="match status" value="1"/>
</dbReference>
<dbReference type="Proteomes" id="UP001058271">
    <property type="component" value="Chromosome"/>
</dbReference>